<name>A0AA86TZ67_9EUKA</name>
<dbReference type="EMBL" id="CATOUU010000554">
    <property type="protein sequence ID" value="CAI9933986.1"/>
    <property type="molecule type" value="Genomic_DNA"/>
</dbReference>
<keyword evidence="3" id="KW-1185">Reference proteome</keyword>
<comment type="caution">
    <text evidence="1">The sequence shown here is derived from an EMBL/GenBank/DDBJ whole genome shotgun (WGS) entry which is preliminary data.</text>
</comment>
<reference evidence="2 3" key="2">
    <citation type="submission" date="2024-07" db="EMBL/GenBank/DDBJ databases">
        <authorList>
            <person name="Akdeniz Z."/>
        </authorList>
    </citation>
    <scope>NUCLEOTIDE SEQUENCE [LARGE SCALE GENOMIC DNA]</scope>
</reference>
<proteinExistence type="predicted"/>
<dbReference type="Proteomes" id="UP001642409">
    <property type="component" value="Unassembled WGS sequence"/>
</dbReference>
<evidence type="ECO:0000313" key="3">
    <source>
        <dbReference type="Proteomes" id="UP001642409"/>
    </source>
</evidence>
<evidence type="ECO:0000313" key="1">
    <source>
        <dbReference type="EMBL" id="CAI9933986.1"/>
    </source>
</evidence>
<organism evidence="1">
    <name type="scientific">Hexamita inflata</name>
    <dbReference type="NCBI Taxonomy" id="28002"/>
    <lineage>
        <taxon>Eukaryota</taxon>
        <taxon>Metamonada</taxon>
        <taxon>Diplomonadida</taxon>
        <taxon>Hexamitidae</taxon>
        <taxon>Hexamitinae</taxon>
        <taxon>Hexamita</taxon>
    </lineage>
</organism>
<protein>
    <submittedName>
        <fullName evidence="2">Hypothetical_protein</fullName>
    </submittedName>
</protein>
<dbReference type="AlphaFoldDB" id="A0AA86TZ67"/>
<reference evidence="1" key="1">
    <citation type="submission" date="2023-06" db="EMBL/GenBank/DDBJ databases">
        <authorList>
            <person name="Kurt Z."/>
        </authorList>
    </citation>
    <scope>NUCLEOTIDE SEQUENCE</scope>
</reference>
<gene>
    <name evidence="1" type="ORF">HINF_LOCUS21631</name>
    <name evidence="2" type="ORF">HINF_LOCUS41935</name>
</gene>
<dbReference type="EMBL" id="CAXDID020000169">
    <property type="protein sequence ID" value="CAL6046870.1"/>
    <property type="molecule type" value="Genomic_DNA"/>
</dbReference>
<sequence>MILIQPEQLHQQLTKLTKQLYLNNIQDEPRNQEFAKTNKLESKNKQNRTQDMREPKVETVACEQILCFAFESLTIVRLCCLEEVIQSIVIIVLFFFSLFDLQSYQLALFHLDKCQEQFYCQE</sequence>
<accession>A0AA86TZ67</accession>
<evidence type="ECO:0000313" key="2">
    <source>
        <dbReference type="EMBL" id="CAL6046870.1"/>
    </source>
</evidence>